<protein>
    <submittedName>
        <fullName evidence="1">Predicted integral membrane protein</fullName>
    </submittedName>
</protein>
<evidence type="ECO:0000313" key="2">
    <source>
        <dbReference type="Proteomes" id="UP000254879"/>
    </source>
</evidence>
<dbReference type="EMBL" id="UGPG01000001">
    <property type="protein sequence ID" value="STY44499.1"/>
    <property type="molecule type" value="Genomic_DNA"/>
</dbReference>
<dbReference type="PANTHER" id="PTHR37810">
    <property type="entry name" value="IMMUNITY PROTEIN SDPI"/>
    <property type="match status" value="1"/>
</dbReference>
<dbReference type="GO" id="GO:0009636">
    <property type="term" value="P:response to toxic substance"/>
    <property type="evidence" value="ECO:0007669"/>
    <property type="project" value="TreeGrafter"/>
</dbReference>
<organism evidence="1 2">
    <name type="scientific">Listeria grayi</name>
    <name type="common">Listeria murrayi</name>
    <dbReference type="NCBI Taxonomy" id="1641"/>
    <lineage>
        <taxon>Bacteria</taxon>
        <taxon>Bacillati</taxon>
        <taxon>Bacillota</taxon>
        <taxon>Bacilli</taxon>
        <taxon>Bacillales</taxon>
        <taxon>Listeriaceae</taxon>
        <taxon>Listeria</taxon>
    </lineage>
</organism>
<reference evidence="1 2" key="1">
    <citation type="submission" date="2018-06" db="EMBL/GenBank/DDBJ databases">
        <authorList>
            <consortium name="Pathogen Informatics"/>
            <person name="Doyle S."/>
        </authorList>
    </citation>
    <scope>NUCLEOTIDE SEQUENCE [LARGE SCALE GENOMIC DNA]</scope>
    <source>
        <strain evidence="2">NCTC 10815</strain>
    </source>
</reference>
<name>A0A378MDP2_LISGR</name>
<gene>
    <name evidence="1" type="ORF">NCTC10815_01841</name>
</gene>
<dbReference type="Proteomes" id="UP000254879">
    <property type="component" value="Unassembled WGS sequence"/>
</dbReference>
<dbReference type="PANTHER" id="PTHR37810:SF5">
    <property type="entry name" value="IMMUNITY PROTEIN SDPI"/>
    <property type="match status" value="1"/>
</dbReference>
<proteinExistence type="predicted"/>
<dbReference type="Pfam" id="PF07853">
    <property type="entry name" value="DUF1648"/>
    <property type="match status" value="1"/>
</dbReference>
<dbReference type="AlphaFoldDB" id="A0A378MDP2"/>
<dbReference type="RefSeq" id="WP_003758725.1">
    <property type="nucleotide sequence ID" value="NZ_CABKNG010000002.1"/>
</dbReference>
<sequence length="205" mass="23187">MKRIGYFPTGVLIIVIVMTLIAYPMLPAEIAIHFGSDFSPDTFAQKWLGLLIIPILMLAFLVTEYYGIEKVKSDILLEFKYCFYLVLVFLAVMQGSVILYSLGYDLTTAKMSLAIAGLIMWLIAHYLLHSKNFFKFLTLIGFKKVDAWARNRLKDITVSTLTVAGVICFLRVFLSPTDPSLFFIVLFLIISLVVFGSGVYLNKKQ</sequence>
<accession>A0A378MDP2</accession>
<dbReference type="OrthoDB" id="9808690at2"/>
<evidence type="ECO:0000313" key="1">
    <source>
        <dbReference type="EMBL" id="STY44499.1"/>
    </source>
</evidence>
<dbReference type="InterPro" id="IPR012867">
    <property type="entry name" value="DUF1648"/>
</dbReference>